<evidence type="ECO:0000313" key="2">
    <source>
        <dbReference type="Proteomes" id="UP001383192"/>
    </source>
</evidence>
<proteinExistence type="predicted"/>
<organism evidence="1 2">
    <name type="scientific">Paramarasmius palmivorus</name>
    <dbReference type="NCBI Taxonomy" id="297713"/>
    <lineage>
        <taxon>Eukaryota</taxon>
        <taxon>Fungi</taxon>
        <taxon>Dikarya</taxon>
        <taxon>Basidiomycota</taxon>
        <taxon>Agaricomycotina</taxon>
        <taxon>Agaricomycetes</taxon>
        <taxon>Agaricomycetidae</taxon>
        <taxon>Agaricales</taxon>
        <taxon>Marasmiineae</taxon>
        <taxon>Marasmiaceae</taxon>
        <taxon>Paramarasmius</taxon>
    </lineage>
</organism>
<dbReference type="AlphaFoldDB" id="A0AAW0B851"/>
<evidence type="ECO:0008006" key="3">
    <source>
        <dbReference type="Google" id="ProtNLM"/>
    </source>
</evidence>
<keyword evidence="2" id="KW-1185">Reference proteome</keyword>
<evidence type="ECO:0000313" key="1">
    <source>
        <dbReference type="EMBL" id="KAK7021998.1"/>
    </source>
</evidence>
<accession>A0AAW0B851</accession>
<protein>
    <recommendedName>
        <fullName evidence="3">F-box domain-containing protein</fullName>
    </recommendedName>
</protein>
<gene>
    <name evidence="1" type="ORF">VNI00_017100</name>
</gene>
<dbReference type="Proteomes" id="UP001383192">
    <property type="component" value="Unassembled WGS sequence"/>
</dbReference>
<reference evidence="1 2" key="1">
    <citation type="submission" date="2024-01" db="EMBL/GenBank/DDBJ databases">
        <title>A draft genome for a cacao thread blight-causing isolate of Paramarasmius palmivorus.</title>
        <authorList>
            <person name="Baruah I.K."/>
            <person name="Bukari Y."/>
            <person name="Amoako-Attah I."/>
            <person name="Meinhardt L.W."/>
            <person name="Bailey B.A."/>
            <person name="Cohen S.P."/>
        </authorList>
    </citation>
    <scope>NUCLEOTIDE SEQUENCE [LARGE SCALE GENOMIC DNA]</scope>
    <source>
        <strain evidence="1 2">GH-12</strain>
    </source>
</reference>
<dbReference type="EMBL" id="JAYKXP010000155">
    <property type="protein sequence ID" value="KAK7021998.1"/>
    <property type="molecule type" value="Genomic_DNA"/>
</dbReference>
<name>A0AAW0B851_9AGAR</name>
<sequence>MLFEDKDSTSVVSRPQDCFSNLPHTAQTPILDALPIKDVINLQQVSSTCKEYLRGYRRVTFDDKQLYGQFFDKQEHIISFRKKQAECRALVSGSALALMLGRSPHKPHDLDIFTPMIYVDNMEAFIGTTGYKRADNEECTSQQATERTRNAETLSDDTLEELDAEDNTEDVAEYNQHAVETVLTFQHDNGQRLQIIGTKVEPIDAILGFYSTLVMNVATATKVISLYPYTSFVEQKAVYLKNGRPRP</sequence>
<comment type="caution">
    <text evidence="1">The sequence shown here is derived from an EMBL/GenBank/DDBJ whole genome shotgun (WGS) entry which is preliminary data.</text>
</comment>